<dbReference type="InterPro" id="IPR052162">
    <property type="entry name" value="Sensor_kinase/Photoreceptor"/>
</dbReference>
<evidence type="ECO:0000256" key="1">
    <source>
        <dbReference type="ARBA" id="ARBA00000085"/>
    </source>
</evidence>
<dbReference type="SUPFAM" id="SSF52172">
    <property type="entry name" value="CheY-like"/>
    <property type="match status" value="1"/>
</dbReference>
<evidence type="ECO:0000313" key="10">
    <source>
        <dbReference type="Proteomes" id="UP001551695"/>
    </source>
</evidence>
<dbReference type="InterPro" id="IPR013655">
    <property type="entry name" value="PAS_fold_3"/>
</dbReference>
<name>A0ABV3FQQ6_9NOCA</name>
<evidence type="ECO:0000259" key="8">
    <source>
        <dbReference type="PROSITE" id="PS50921"/>
    </source>
</evidence>
<dbReference type="InterPro" id="IPR035965">
    <property type="entry name" value="PAS-like_dom_sf"/>
</dbReference>
<evidence type="ECO:0000259" key="7">
    <source>
        <dbReference type="PROSITE" id="PS50112"/>
    </source>
</evidence>
<evidence type="ECO:0000256" key="4">
    <source>
        <dbReference type="ARBA" id="ARBA00022679"/>
    </source>
</evidence>
<feature type="compositionally biased region" description="Basic residues" evidence="6">
    <location>
        <begin position="223"/>
        <end position="236"/>
    </location>
</feature>
<gene>
    <name evidence="9" type="ORF">AB0I48_09410</name>
</gene>
<dbReference type="EC" id="2.7.13.3" evidence="2"/>
<keyword evidence="5" id="KW-0418">Kinase</keyword>
<keyword evidence="4" id="KW-0808">Transferase</keyword>
<dbReference type="Proteomes" id="UP001551695">
    <property type="component" value="Unassembled WGS sequence"/>
</dbReference>
<dbReference type="InterPro" id="IPR011006">
    <property type="entry name" value="CheY-like_superfamily"/>
</dbReference>
<dbReference type="EMBL" id="JBFAKC010000004">
    <property type="protein sequence ID" value="MEV0707767.1"/>
    <property type="molecule type" value="Genomic_DNA"/>
</dbReference>
<feature type="domain" description="ANTAR" evidence="8">
    <location>
        <begin position="128"/>
        <end position="189"/>
    </location>
</feature>
<dbReference type="CDD" id="cd00130">
    <property type="entry name" value="PAS"/>
    <property type="match status" value="1"/>
</dbReference>
<comment type="catalytic activity">
    <reaction evidence="1">
        <text>ATP + protein L-histidine = ADP + protein N-phospho-L-histidine.</text>
        <dbReference type="EC" id="2.7.13.3"/>
    </reaction>
</comment>
<dbReference type="Pfam" id="PF03861">
    <property type="entry name" value="ANTAR"/>
    <property type="match status" value="1"/>
</dbReference>
<protein>
    <recommendedName>
        <fullName evidence="2">histidine kinase</fullName>
        <ecNumber evidence="2">2.7.13.3</ecNumber>
    </recommendedName>
</protein>
<feature type="domain" description="PAS" evidence="7">
    <location>
        <begin position="34"/>
        <end position="79"/>
    </location>
</feature>
<dbReference type="InterPro" id="IPR005561">
    <property type="entry name" value="ANTAR"/>
</dbReference>
<dbReference type="PROSITE" id="PS50112">
    <property type="entry name" value="PAS"/>
    <property type="match status" value="1"/>
</dbReference>
<evidence type="ECO:0000256" key="2">
    <source>
        <dbReference type="ARBA" id="ARBA00012438"/>
    </source>
</evidence>
<dbReference type="InterPro" id="IPR036388">
    <property type="entry name" value="WH-like_DNA-bd_sf"/>
</dbReference>
<dbReference type="InterPro" id="IPR000014">
    <property type="entry name" value="PAS"/>
</dbReference>
<dbReference type="PANTHER" id="PTHR43304">
    <property type="entry name" value="PHYTOCHROME-LIKE PROTEIN CPH1"/>
    <property type="match status" value="1"/>
</dbReference>
<dbReference type="Gene3D" id="3.30.450.20">
    <property type="entry name" value="PAS domain"/>
    <property type="match status" value="1"/>
</dbReference>
<evidence type="ECO:0000313" key="9">
    <source>
        <dbReference type="EMBL" id="MEV0707767.1"/>
    </source>
</evidence>
<evidence type="ECO:0000256" key="3">
    <source>
        <dbReference type="ARBA" id="ARBA00022553"/>
    </source>
</evidence>
<dbReference type="SUPFAM" id="SSF55785">
    <property type="entry name" value="PYP-like sensor domain (PAS domain)"/>
    <property type="match status" value="1"/>
</dbReference>
<dbReference type="Pfam" id="PF08447">
    <property type="entry name" value="PAS_3"/>
    <property type="match status" value="1"/>
</dbReference>
<keyword evidence="10" id="KW-1185">Reference proteome</keyword>
<dbReference type="Gene3D" id="1.10.10.10">
    <property type="entry name" value="Winged helix-like DNA-binding domain superfamily/Winged helix DNA-binding domain"/>
    <property type="match status" value="1"/>
</dbReference>
<sequence length="244" mass="27702">MTTDEAAGRNPTAPPYRRLTGSYRFWFADQRWEWSDQVAALHGYRPGQARPTTELLLAHKHPDDRAEVADTLATVVRTGLPFSSRHRIIDTAGITRHVLVVGDQLRDDAGEVVGTAGFYIDVTDSVHDQRRETIDEILPDLVAAREVIEQAKGALMAIYGINAEQAFDVLIWRSQETNTKLRALAEGLVSALHDFHGAEVHTRARFDHLLLTVHEHTETHTPHSQRTHRHDGQRRRQSIDRQHR</sequence>
<accession>A0ABV3FQQ6</accession>
<dbReference type="PANTHER" id="PTHR43304:SF1">
    <property type="entry name" value="PAC DOMAIN-CONTAINING PROTEIN"/>
    <property type="match status" value="1"/>
</dbReference>
<feature type="region of interest" description="Disordered" evidence="6">
    <location>
        <begin position="217"/>
        <end position="244"/>
    </location>
</feature>
<dbReference type="Gene3D" id="2.10.70.100">
    <property type="match status" value="1"/>
</dbReference>
<comment type="caution">
    <text evidence="9">The sequence shown here is derived from an EMBL/GenBank/DDBJ whole genome shotgun (WGS) entry which is preliminary data.</text>
</comment>
<reference evidence="9 10" key="1">
    <citation type="submission" date="2024-06" db="EMBL/GenBank/DDBJ databases">
        <title>The Natural Products Discovery Center: Release of the First 8490 Sequenced Strains for Exploring Actinobacteria Biosynthetic Diversity.</title>
        <authorList>
            <person name="Kalkreuter E."/>
            <person name="Kautsar S.A."/>
            <person name="Yang D."/>
            <person name="Bader C.D."/>
            <person name="Teijaro C.N."/>
            <person name="Fluegel L."/>
            <person name="Davis C.M."/>
            <person name="Simpson J.R."/>
            <person name="Lauterbach L."/>
            <person name="Steele A.D."/>
            <person name="Gui C."/>
            <person name="Meng S."/>
            <person name="Li G."/>
            <person name="Viehrig K."/>
            <person name="Ye F."/>
            <person name="Su P."/>
            <person name="Kiefer A.F."/>
            <person name="Nichols A."/>
            <person name="Cepeda A.J."/>
            <person name="Yan W."/>
            <person name="Fan B."/>
            <person name="Jiang Y."/>
            <person name="Adhikari A."/>
            <person name="Zheng C.-J."/>
            <person name="Schuster L."/>
            <person name="Cowan T.M."/>
            <person name="Smanski M.J."/>
            <person name="Chevrette M.G."/>
            <person name="De Carvalho L.P.S."/>
            <person name="Shen B."/>
        </authorList>
    </citation>
    <scope>NUCLEOTIDE SEQUENCE [LARGE SCALE GENOMIC DNA]</scope>
    <source>
        <strain evidence="9 10">NPDC050403</strain>
    </source>
</reference>
<evidence type="ECO:0000256" key="6">
    <source>
        <dbReference type="SAM" id="MobiDB-lite"/>
    </source>
</evidence>
<dbReference type="PROSITE" id="PS50921">
    <property type="entry name" value="ANTAR"/>
    <property type="match status" value="1"/>
</dbReference>
<organism evidence="9 10">
    <name type="scientific">Nocardia aurea</name>
    <dbReference type="NCBI Taxonomy" id="2144174"/>
    <lineage>
        <taxon>Bacteria</taxon>
        <taxon>Bacillati</taxon>
        <taxon>Actinomycetota</taxon>
        <taxon>Actinomycetes</taxon>
        <taxon>Mycobacteriales</taxon>
        <taxon>Nocardiaceae</taxon>
        <taxon>Nocardia</taxon>
    </lineage>
</organism>
<dbReference type="RefSeq" id="WP_355088495.1">
    <property type="nucleotide sequence ID" value="NZ_JBEXKW010000044.1"/>
</dbReference>
<proteinExistence type="predicted"/>
<dbReference type="SMART" id="SM01012">
    <property type="entry name" value="ANTAR"/>
    <property type="match status" value="1"/>
</dbReference>
<evidence type="ECO:0000256" key="5">
    <source>
        <dbReference type="ARBA" id="ARBA00022777"/>
    </source>
</evidence>
<keyword evidence="3" id="KW-0597">Phosphoprotein</keyword>